<comment type="caution">
    <text evidence="8">The sequence shown here is derived from an EMBL/GenBank/DDBJ whole genome shotgun (WGS) entry which is preliminary data.</text>
</comment>
<dbReference type="GO" id="GO:0005886">
    <property type="term" value="C:plasma membrane"/>
    <property type="evidence" value="ECO:0007669"/>
    <property type="project" value="TreeGrafter"/>
</dbReference>
<evidence type="ECO:0000256" key="1">
    <source>
        <dbReference type="ARBA" id="ARBA00004167"/>
    </source>
</evidence>
<feature type="domain" description="WSC" evidence="7">
    <location>
        <begin position="1"/>
        <end position="74"/>
    </location>
</feature>
<dbReference type="SMART" id="SM00321">
    <property type="entry name" value="WSC"/>
    <property type="match status" value="1"/>
</dbReference>
<organism evidence="8 9">
    <name type="scientific">Pholiota conissans</name>
    <dbReference type="NCBI Taxonomy" id="109636"/>
    <lineage>
        <taxon>Eukaryota</taxon>
        <taxon>Fungi</taxon>
        <taxon>Dikarya</taxon>
        <taxon>Basidiomycota</taxon>
        <taxon>Agaricomycotina</taxon>
        <taxon>Agaricomycetes</taxon>
        <taxon>Agaricomycetidae</taxon>
        <taxon>Agaricales</taxon>
        <taxon>Agaricineae</taxon>
        <taxon>Strophariaceae</taxon>
        <taxon>Pholiota</taxon>
    </lineage>
</organism>
<dbReference type="InterPro" id="IPR002889">
    <property type="entry name" value="WSC_carb-bd"/>
</dbReference>
<keyword evidence="6" id="KW-0325">Glycoprotein</keyword>
<keyword evidence="3" id="KW-0732">Signal</keyword>
<keyword evidence="9" id="KW-1185">Reference proteome</keyword>
<dbReference type="Pfam" id="PF01822">
    <property type="entry name" value="WSC"/>
    <property type="match status" value="2"/>
</dbReference>
<evidence type="ECO:0000256" key="6">
    <source>
        <dbReference type="ARBA" id="ARBA00023180"/>
    </source>
</evidence>
<sequence>MTPYLCTTFCQGANSSALTGMNFAGVEYAKECFCDFNIQGTAKKVNETLCNSPCSGDPSYICGGAGYVSIYQDKGHDGVLPTNRNKIGNWTFDGCFKDNTSVNKTVKRTLSERAEISTGVTIEKCTAQCATKGFHISGLEFGQECWCGSSFLVANTTALLGDCSQACKANHTELCGAANRLSVYTSPIFA</sequence>
<dbReference type="PROSITE" id="PS51212">
    <property type="entry name" value="WSC"/>
    <property type="match status" value="2"/>
</dbReference>
<dbReference type="PANTHER" id="PTHR24269:SF16">
    <property type="entry name" value="PROTEIN SLG1"/>
    <property type="match status" value="1"/>
</dbReference>
<dbReference type="OrthoDB" id="5985073at2759"/>
<keyword evidence="4" id="KW-1133">Transmembrane helix</keyword>
<dbReference type="EMBL" id="MU155256">
    <property type="protein sequence ID" value="KAF9477578.1"/>
    <property type="molecule type" value="Genomic_DNA"/>
</dbReference>
<keyword evidence="5" id="KW-0472">Membrane</keyword>
<evidence type="ECO:0000256" key="3">
    <source>
        <dbReference type="ARBA" id="ARBA00022729"/>
    </source>
</evidence>
<evidence type="ECO:0000313" key="8">
    <source>
        <dbReference type="EMBL" id="KAF9477578.1"/>
    </source>
</evidence>
<evidence type="ECO:0000256" key="2">
    <source>
        <dbReference type="ARBA" id="ARBA00022692"/>
    </source>
</evidence>
<dbReference type="AlphaFoldDB" id="A0A9P6CZE4"/>
<keyword evidence="2" id="KW-0812">Transmembrane</keyword>
<comment type="subcellular location">
    <subcellularLocation>
        <location evidence="1">Membrane</location>
        <topology evidence="1">Single-pass membrane protein</topology>
    </subcellularLocation>
</comment>
<evidence type="ECO:0000256" key="5">
    <source>
        <dbReference type="ARBA" id="ARBA00023136"/>
    </source>
</evidence>
<reference evidence="8" key="1">
    <citation type="submission" date="2020-11" db="EMBL/GenBank/DDBJ databases">
        <authorList>
            <consortium name="DOE Joint Genome Institute"/>
            <person name="Ahrendt S."/>
            <person name="Riley R."/>
            <person name="Andreopoulos W."/>
            <person name="Labutti K."/>
            <person name="Pangilinan J."/>
            <person name="Ruiz-Duenas F.J."/>
            <person name="Barrasa J.M."/>
            <person name="Sanchez-Garcia M."/>
            <person name="Camarero S."/>
            <person name="Miyauchi S."/>
            <person name="Serrano A."/>
            <person name="Linde D."/>
            <person name="Babiker R."/>
            <person name="Drula E."/>
            <person name="Ayuso-Fernandez I."/>
            <person name="Pacheco R."/>
            <person name="Padilla G."/>
            <person name="Ferreira P."/>
            <person name="Barriuso J."/>
            <person name="Kellner H."/>
            <person name="Castanera R."/>
            <person name="Alfaro M."/>
            <person name="Ramirez L."/>
            <person name="Pisabarro A.G."/>
            <person name="Kuo A."/>
            <person name="Tritt A."/>
            <person name="Lipzen A."/>
            <person name="He G."/>
            <person name="Yan M."/>
            <person name="Ng V."/>
            <person name="Cullen D."/>
            <person name="Martin F."/>
            <person name="Rosso M.-N."/>
            <person name="Henrissat B."/>
            <person name="Hibbett D."/>
            <person name="Martinez A.T."/>
            <person name="Grigoriev I.V."/>
        </authorList>
    </citation>
    <scope>NUCLEOTIDE SEQUENCE</scope>
    <source>
        <strain evidence="8">CIRM-BRFM 674</strain>
    </source>
</reference>
<evidence type="ECO:0000259" key="7">
    <source>
        <dbReference type="PROSITE" id="PS51212"/>
    </source>
</evidence>
<gene>
    <name evidence="8" type="ORF">BDN70DRAFT_837544</name>
</gene>
<feature type="domain" description="WSC" evidence="7">
    <location>
        <begin position="89"/>
        <end position="187"/>
    </location>
</feature>
<evidence type="ECO:0000256" key="4">
    <source>
        <dbReference type="ARBA" id="ARBA00022989"/>
    </source>
</evidence>
<accession>A0A9P6CZE4</accession>
<dbReference type="Proteomes" id="UP000807469">
    <property type="component" value="Unassembled WGS sequence"/>
</dbReference>
<dbReference type="PANTHER" id="PTHR24269">
    <property type="entry name" value="KREMEN PROTEIN"/>
    <property type="match status" value="1"/>
</dbReference>
<name>A0A9P6CZE4_9AGAR</name>
<proteinExistence type="predicted"/>
<protein>
    <submittedName>
        <fullName evidence="8">WSC-domain-containing protein</fullName>
    </submittedName>
</protein>
<evidence type="ECO:0000313" key="9">
    <source>
        <dbReference type="Proteomes" id="UP000807469"/>
    </source>
</evidence>
<dbReference type="InterPro" id="IPR051836">
    <property type="entry name" value="Kremen_rcpt"/>
</dbReference>